<proteinExistence type="predicted"/>
<accession>A0A7Y9EVM1</accession>
<dbReference type="EMBL" id="JACCBH010000001">
    <property type="protein sequence ID" value="NYD54797.1"/>
    <property type="molecule type" value="Genomic_DNA"/>
</dbReference>
<gene>
    <name evidence="1" type="ORF">BKA02_001852</name>
</gene>
<dbReference type="Proteomes" id="UP000552045">
    <property type="component" value="Unassembled WGS sequence"/>
</dbReference>
<evidence type="ECO:0000313" key="1">
    <source>
        <dbReference type="EMBL" id="NYD54797.1"/>
    </source>
</evidence>
<name>A0A7Y9EVM1_9MICO</name>
<comment type="caution">
    <text evidence="1">The sequence shown here is derived from an EMBL/GenBank/DDBJ whole genome shotgun (WGS) entry which is preliminary data.</text>
</comment>
<dbReference type="RefSeq" id="WP_281370275.1">
    <property type="nucleotide sequence ID" value="NZ_BAABLC010000002.1"/>
</dbReference>
<protein>
    <submittedName>
        <fullName evidence="1">Uncharacterized protein</fullName>
    </submittedName>
</protein>
<reference evidence="1 2" key="1">
    <citation type="submission" date="2020-07" db="EMBL/GenBank/DDBJ databases">
        <title>Sequencing the genomes of 1000 actinobacteria strains.</title>
        <authorList>
            <person name="Klenk H.-P."/>
        </authorList>
    </citation>
    <scope>NUCLEOTIDE SEQUENCE [LARGE SCALE GENOMIC DNA]</scope>
    <source>
        <strain evidence="1 2">DSM 22185</strain>
    </source>
</reference>
<dbReference type="AlphaFoldDB" id="A0A7Y9EVM1"/>
<organism evidence="1 2">
    <name type="scientific">Microbacterium pseudoresistens</name>
    <dbReference type="NCBI Taxonomy" id="640634"/>
    <lineage>
        <taxon>Bacteria</taxon>
        <taxon>Bacillati</taxon>
        <taxon>Actinomycetota</taxon>
        <taxon>Actinomycetes</taxon>
        <taxon>Micrococcales</taxon>
        <taxon>Microbacteriaceae</taxon>
        <taxon>Microbacterium</taxon>
    </lineage>
</organism>
<evidence type="ECO:0000313" key="2">
    <source>
        <dbReference type="Proteomes" id="UP000552045"/>
    </source>
</evidence>
<sequence>MTADVFLVARMPVLLAALPDAVPATQKPLARTGSSLERVS</sequence>
<keyword evidence="2" id="KW-1185">Reference proteome</keyword>